<reference evidence="2 3" key="1">
    <citation type="submission" date="2017-12" db="EMBL/GenBank/DDBJ databases">
        <title>High-resolution comparative analysis of great ape genomes.</title>
        <authorList>
            <person name="Pollen A."/>
            <person name="Hastie A."/>
            <person name="Hormozdiari F."/>
            <person name="Dougherty M."/>
            <person name="Liu R."/>
            <person name="Chaisson M."/>
            <person name="Hoppe E."/>
            <person name="Hill C."/>
            <person name="Pang A."/>
            <person name="Hillier L."/>
            <person name="Baker C."/>
            <person name="Armstrong J."/>
            <person name="Shendure J."/>
            <person name="Paten B."/>
            <person name="Wilson R."/>
            <person name="Chao H."/>
            <person name="Schneider V."/>
            <person name="Ventura M."/>
            <person name="Kronenberg Z."/>
            <person name="Murali S."/>
            <person name="Gordon D."/>
            <person name="Cantsilieris S."/>
            <person name="Munson K."/>
            <person name="Nelson B."/>
            <person name="Raja A."/>
            <person name="Underwood J."/>
            <person name="Diekhans M."/>
            <person name="Fiddes I."/>
            <person name="Haussler D."/>
            <person name="Eichler E."/>
        </authorList>
    </citation>
    <scope>NUCLEOTIDE SEQUENCE [LARGE SCALE GENOMIC DNA]</scope>
    <source>
        <strain evidence="2">Yerkes chimp pedigree #C0471</strain>
    </source>
</reference>
<protein>
    <submittedName>
        <fullName evidence="2">CHORDC1 isoform 3</fullName>
    </submittedName>
</protein>
<dbReference type="EMBL" id="NBAG03000319">
    <property type="protein sequence ID" value="PNI41238.1"/>
    <property type="molecule type" value="Genomic_DNA"/>
</dbReference>
<comment type="caution">
    <text evidence="2">The sequence shown here is derived from an EMBL/GenBank/DDBJ whole genome shotgun (WGS) entry which is preliminary data.</text>
</comment>
<gene>
    <name evidence="2" type="ORF">CK820_G0034196</name>
</gene>
<dbReference type="AlphaFoldDB" id="A0A2J8L1T7"/>
<evidence type="ECO:0000313" key="3">
    <source>
        <dbReference type="Proteomes" id="UP000236370"/>
    </source>
</evidence>
<name>A0A2J8L1T7_PANTR</name>
<proteinExistence type="predicted"/>
<evidence type="ECO:0000313" key="2">
    <source>
        <dbReference type="EMBL" id="PNI41238.1"/>
    </source>
</evidence>
<sequence length="109" mass="11749">MALLCYNRGCGQRFDPETNSDGKRNAPPAFPPLHLISGGGPLGRRVSADLLQPSSRGPRSMPFLGLPWLPAQPADRPSVAPRSLGERPAPAPDCPLPLRTLPWIHVFPP</sequence>
<dbReference type="Proteomes" id="UP000236370">
    <property type="component" value="Unassembled WGS sequence"/>
</dbReference>
<feature type="region of interest" description="Disordered" evidence="1">
    <location>
        <begin position="1"/>
        <end position="92"/>
    </location>
</feature>
<organism evidence="2 3">
    <name type="scientific">Pan troglodytes</name>
    <name type="common">Chimpanzee</name>
    <dbReference type="NCBI Taxonomy" id="9598"/>
    <lineage>
        <taxon>Eukaryota</taxon>
        <taxon>Metazoa</taxon>
        <taxon>Chordata</taxon>
        <taxon>Craniata</taxon>
        <taxon>Vertebrata</taxon>
        <taxon>Euteleostomi</taxon>
        <taxon>Mammalia</taxon>
        <taxon>Eutheria</taxon>
        <taxon>Euarchontoglires</taxon>
        <taxon>Primates</taxon>
        <taxon>Haplorrhini</taxon>
        <taxon>Catarrhini</taxon>
        <taxon>Hominidae</taxon>
        <taxon>Pan</taxon>
    </lineage>
</organism>
<feature type="compositionally biased region" description="Basic and acidic residues" evidence="1">
    <location>
        <begin position="14"/>
        <end position="24"/>
    </location>
</feature>
<evidence type="ECO:0000256" key="1">
    <source>
        <dbReference type="SAM" id="MobiDB-lite"/>
    </source>
</evidence>
<accession>A0A2J8L1T7</accession>